<evidence type="ECO:0000313" key="1">
    <source>
        <dbReference type="EMBL" id="JAH18499.1"/>
    </source>
</evidence>
<sequence length="26" mass="3151">MMSSGKQERTVPLQMQYHHGLFNEWD</sequence>
<proteinExistence type="predicted"/>
<protein>
    <submittedName>
        <fullName evidence="1">Uncharacterized protein</fullName>
    </submittedName>
</protein>
<organism evidence="1">
    <name type="scientific">Anguilla anguilla</name>
    <name type="common">European freshwater eel</name>
    <name type="synonym">Muraena anguilla</name>
    <dbReference type="NCBI Taxonomy" id="7936"/>
    <lineage>
        <taxon>Eukaryota</taxon>
        <taxon>Metazoa</taxon>
        <taxon>Chordata</taxon>
        <taxon>Craniata</taxon>
        <taxon>Vertebrata</taxon>
        <taxon>Euteleostomi</taxon>
        <taxon>Actinopterygii</taxon>
        <taxon>Neopterygii</taxon>
        <taxon>Teleostei</taxon>
        <taxon>Anguilliformes</taxon>
        <taxon>Anguillidae</taxon>
        <taxon>Anguilla</taxon>
    </lineage>
</organism>
<dbReference type="EMBL" id="GBXM01090078">
    <property type="protein sequence ID" value="JAH18499.1"/>
    <property type="molecule type" value="Transcribed_RNA"/>
</dbReference>
<reference evidence="1" key="2">
    <citation type="journal article" date="2015" name="Fish Shellfish Immunol.">
        <title>Early steps in the European eel (Anguilla anguilla)-Vibrio vulnificus interaction in the gills: Role of the RtxA13 toxin.</title>
        <authorList>
            <person name="Callol A."/>
            <person name="Pajuelo D."/>
            <person name="Ebbesson L."/>
            <person name="Teles M."/>
            <person name="MacKenzie S."/>
            <person name="Amaro C."/>
        </authorList>
    </citation>
    <scope>NUCLEOTIDE SEQUENCE</scope>
</reference>
<name>A0A0E9QNU9_ANGAN</name>
<accession>A0A0E9QNU9</accession>
<reference evidence="1" key="1">
    <citation type="submission" date="2014-11" db="EMBL/GenBank/DDBJ databases">
        <authorList>
            <person name="Amaro Gonzalez C."/>
        </authorList>
    </citation>
    <scope>NUCLEOTIDE SEQUENCE</scope>
</reference>
<dbReference type="AlphaFoldDB" id="A0A0E9QNU9"/>